<keyword evidence="2" id="KW-0677">Repeat</keyword>
<dbReference type="STRING" id="121845.A0A3Q0J7E7"/>
<feature type="repeat" description="WD" evidence="3">
    <location>
        <begin position="137"/>
        <end position="163"/>
    </location>
</feature>
<organism evidence="4 5">
    <name type="scientific">Diaphorina citri</name>
    <name type="common">Asian citrus psyllid</name>
    <dbReference type="NCBI Taxonomy" id="121845"/>
    <lineage>
        <taxon>Eukaryota</taxon>
        <taxon>Metazoa</taxon>
        <taxon>Ecdysozoa</taxon>
        <taxon>Arthropoda</taxon>
        <taxon>Hexapoda</taxon>
        <taxon>Insecta</taxon>
        <taxon>Pterygota</taxon>
        <taxon>Neoptera</taxon>
        <taxon>Paraneoptera</taxon>
        <taxon>Hemiptera</taxon>
        <taxon>Sternorrhyncha</taxon>
        <taxon>Psylloidea</taxon>
        <taxon>Psyllidae</taxon>
        <taxon>Diaphorininae</taxon>
        <taxon>Diaphorina</taxon>
    </lineage>
</organism>
<dbReference type="SUPFAM" id="SSF50978">
    <property type="entry name" value="WD40 repeat-like"/>
    <property type="match status" value="1"/>
</dbReference>
<dbReference type="GO" id="GO:0034045">
    <property type="term" value="C:phagophore assembly site membrane"/>
    <property type="evidence" value="ECO:0007669"/>
    <property type="project" value="TreeGrafter"/>
</dbReference>
<evidence type="ECO:0000256" key="2">
    <source>
        <dbReference type="ARBA" id="ARBA00022737"/>
    </source>
</evidence>
<dbReference type="GO" id="GO:0000421">
    <property type="term" value="C:autophagosome membrane"/>
    <property type="evidence" value="ECO:0007669"/>
    <property type="project" value="TreeGrafter"/>
</dbReference>
<dbReference type="GO" id="GO:0000045">
    <property type="term" value="P:autophagosome assembly"/>
    <property type="evidence" value="ECO:0007669"/>
    <property type="project" value="InterPro"/>
</dbReference>
<dbReference type="InterPro" id="IPR045160">
    <property type="entry name" value="ATG16"/>
</dbReference>
<proteinExistence type="predicted"/>
<evidence type="ECO:0000256" key="3">
    <source>
        <dbReference type="PROSITE-ProRule" id="PRU00221"/>
    </source>
</evidence>
<dbReference type="Pfam" id="PF00400">
    <property type="entry name" value="WD40"/>
    <property type="match status" value="4"/>
</dbReference>
<keyword evidence="4" id="KW-1185">Reference proteome</keyword>
<evidence type="ECO:0000313" key="4">
    <source>
        <dbReference type="Proteomes" id="UP000079169"/>
    </source>
</evidence>
<accession>A0A3Q0J7E7</accession>
<dbReference type="SMART" id="SM00320">
    <property type="entry name" value="WD40"/>
    <property type="match status" value="3"/>
</dbReference>
<dbReference type="InterPro" id="IPR001680">
    <property type="entry name" value="WD40_rpt"/>
</dbReference>
<keyword evidence="1 3" id="KW-0853">WD repeat</keyword>
<dbReference type="Proteomes" id="UP000079169">
    <property type="component" value="Unplaced"/>
</dbReference>
<feature type="repeat" description="WD" evidence="3">
    <location>
        <begin position="45"/>
        <end position="76"/>
    </location>
</feature>
<feature type="repeat" description="WD" evidence="3">
    <location>
        <begin position="1"/>
        <end position="34"/>
    </location>
</feature>
<evidence type="ECO:0000256" key="1">
    <source>
        <dbReference type="ARBA" id="ARBA00022574"/>
    </source>
</evidence>
<name>A0A3Q0J7E7_DIACI</name>
<dbReference type="PROSITE" id="PS50082">
    <property type="entry name" value="WD_REPEATS_2"/>
    <property type="match status" value="3"/>
</dbReference>
<dbReference type="PANTHER" id="PTHR19878:SF8">
    <property type="entry name" value="AUTOPHAGY-RELATED 16, ISOFORM F"/>
    <property type="match status" value="1"/>
</dbReference>
<dbReference type="PROSITE" id="PS00678">
    <property type="entry name" value="WD_REPEATS_1"/>
    <property type="match status" value="1"/>
</dbReference>
<dbReference type="GO" id="GO:0043495">
    <property type="term" value="F:protein-membrane adaptor activity"/>
    <property type="evidence" value="ECO:0007669"/>
    <property type="project" value="TreeGrafter"/>
</dbReference>
<dbReference type="PRINTS" id="PR00320">
    <property type="entry name" value="GPROTEINBRPT"/>
</dbReference>
<sequence length="169" mass="19120">MCAKFLGDPTKVVSGSCDRTLKIWDLRSKACTETKFAGSSCNDLVTYDGAGTTIISGHFDKKVRFWDFRAEEKVRDIELHGKITSLDLSKDCRYLLCCCRDDTLRKIDLRTNLVVSTFCAEGFKVQCDFTRAVFVVDDDYVAVGSIDGNIYVWDCNTEQVEAVLKDMHR</sequence>
<gene>
    <name evidence="5" type="primary">LOC103516068</name>
</gene>
<reference evidence="5" key="1">
    <citation type="submission" date="2025-08" db="UniProtKB">
        <authorList>
            <consortium name="RefSeq"/>
        </authorList>
    </citation>
    <scope>IDENTIFICATION</scope>
</reference>
<evidence type="ECO:0000313" key="5">
    <source>
        <dbReference type="RefSeq" id="XP_026684376.1"/>
    </source>
</evidence>
<dbReference type="Gene3D" id="2.130.10.10">
    <property type="entry name" value="YVTN repeat-like/Quinoprotein amine dehydrogenase"/>
    <property type="match status" value="1"/>
</dbReference>
<dbReference type="GeneID" id="103516068"/>
<dbReference type="GO" id="GO:0034274">
    <property type="term" value="C:Atg12-Atg5-Atg16 complex"/>
    <property type="evidence" value="ECO:0007669"/>
    <property type="project" value="TreeGrafter"/>
</dbReference>
<dbReference type="InterPro" id="IPR019775">
    <property type="entry name" value="WD40_repeat_CS"/>
</dbReference>
<dbReference type="AlphaFoldDB" id="A0A3Q0J7E7"/>
<protein>
    <submittedName>
        <fullName evidence="5">Autophagy-related protein 16-1-like</fullName>
    </submittedName>
</protein>
<dbReference type="InterPro" id="IPR020472">
    <property type="entry name" value="WD40_PAC1"/>
</dbReference>
<dbReference type="OMA" id="ACVETKF"/>
<dbReference type="PaxDb" id="121845-A0A3Q0J7E7"/>
<dbReference type="PROSITE" id="PS50294">
    <property type="entry name" value="WD_REPEATS_REGION"/>
    <property type="match status" value="1"/>
</dbReference>
<dbReference type="InterPro" id="IPR015943">
    <property type="entry name" value="WD40/YVTN_repeat-like_dom_sf"/>
</dbReference>
<dbReference type="PANTHER" id="PTHR19878">
    <property type="entry name" value="AUTOPHAGY PROTEIN 16-LIKE"/>
    <property type="match status" value="1"/>
</dbReference>
<dbReference type="RefSeq" id="XP_026684376.1">
    <property type="nucleotide sequence ID" value="XM_026828575.1"/>
</dbReference>
<dbReference type="KEGG" id="dci:103516068"/>
<dbReference type="InterPro" id="IPR036322">
    <property type="entry name" value="WD40_repeat_dom_sf"/>
</dbReference>